<dbReference type="RefSeq" id="WP_147935546.1">
    <property type="nucleotide sequence ID" value="NZ_VPFD01000015.1"/>
</dbReference>
<sequence>MKRLVLASLLGAPLALSTYTAHAAVVADKVGDKVNVSVQHDLAIARPSETIAIAWKDVNAALPGAMIQKIAVKDASGRVLPHQVTNIAPQAKDPNNEGIAYGELLFQHSFAAGEKSASFTIERIDGVAPPFPVKAFARHIPERLDDFAWENDKVAHRTYGPALAAPAPAGVVKEVLVTSGLDLWFKRVDYPIVDRWYNKGHDHYHKDQGEGMDMYNVGKSRGAGGAGIWDGKTLHTGVNWASYKILANGPIRAVFELHYAPWDAGGRQVSEVKRFTVDAGHWLDRIDSTFTTTAGDTTPLTVAIGLNKTPGDKGQDPKIQVGRDGKVLLQWVEQKSNDAFGTAVVLPTAEGFAQDPLNELIFAKATPGQPLRYYAGGAWSRAGEITSRAKWQQVTQDQAARDASPVRVNLAKQR</sequence>
<keyword evidence="3" id="KW-1185">Reference proteome</keyword>
<organism evidence="2 3">
    <name type="scientific">Massilia arenae</name>
    <dbReference type="NCBI Taxonomy" id="2603288"/>
    <lineage>
        <taxon>Bacteria</taxon>
        <taxon>Pseudomonadati</taxon>
        <taxon>Pseudomonadota</taxon>
        <taxon>Betaproteobacteria</taxon>
        <taxon>Burkholderiales</taxon>
        <taxon>Oxalobacteraceae</taxon>
        <taxon>Telluria group</taxon>
        <taxon>Massilia</taxon>
    </lineage>
</organism>
<name>A0A5C7G308_9BURK</name>
<dbReference type="Proteomes" id="UP000321413">
    <property type="component" value="Unassembled WGS sequence"/>
</dbReference>
<dbReference type="AlphaFoldDB" id="A0A5C7G308"/>
<reference evidence="2 3" key="1">
    <citation type="submission" date="2019-08" db="EMBL/GenBank/DDBJ databases">
        <title>Massilia golmudensis sp. nov., isolated from sand in the Qinghai-Tibetan Plateau.</title>
        <authorList>
            <person name="Zhang B."/>
        </authorList>
    </citation>
    <scope>NUCLEOTIDE SEQUENCE [LARGE SCALE GENOMIC DNA]</scope>
    <source>
        <strain evidence="2 3">GEM5</strain>
    </source>
</reference>
<dbReference type="Pfam" id="PF16153">
    <property type="entry name" value="DUF4861"/>
    <property type="match status" value="1"/>
</dbReference>
<feature type="chain" id="PRO_5023103691" evidence="1">
    <location>
        <begin position="24"/>
        <end position="414"/>
    </location>
</feature>
<feature type="signal peptide" evidence="1">
    <location>
        <begin position="1"/>
        <end position="23"/>
    </location>
</feature>
<dbReference type="EMBL" id="VPFD01000015">
    <property type="protein sequence ID" value="TXF99095.1"/>
    <property type="molecule type" value="Genomic_DNA"/>
</dbReference>
<keyword evidence="1" id="KW-0732">Signal</keyword>
<gene>
    <name evidence="2" type="ORF">FVD38_14975</name>
</gene>
<evidence type="ECO:0000313" key="3">
    <source>
        <dbReference type="Proteomes" id="UP000321413"/>
    </source>
</evidence>
<comment type="caution">
    <text evidence="2">The sequence shown here is derived from an EMBL/GenBank/DDBJ whole genome shotgun (WGS) entry which is preliminary data.</text>
</comment>
<proteinExistence type="predicted"/>
<dbReference type="InterPro" id="IPR032342">
    <property type="entry name" value="DUF4861"/>
</dbReference>
<evidence type="ECO:0000256" key="1">
    <source>
        <dbReference type="SAM" id="SignalP"/>
    </source>
</evidence>
<protein>
    <submittedName>
        <fullName evidence="2">DUF4861 domain-containing protein</fullName>
    </submittedName>
</protein>
<evidence type="ECO:0000313" key="2">
    <source>
        <dbReference type="EMBL" id="TXF99095.1"/>
    </source>
</evidence>
<accession>A0A5C7G308</accession>